<organism evidence="1 2">
    <name type="scientific">Rotaria magnacalcarata</name>
    <dbReference type="NCBI Taxonomy" id="392030"/>
    <lineage>
        <taxon>Eukaryota</taxon>
        <taxon>Metazoa</taxon>
        <taxon>Spiralia</taxon>
        <taxon>Gnathifera</taxon>
        <taxon>Rotifera</taxon>
        <taxon>Eurotatoria</taxon>
        <taxon>Bdelloidea</taxon>
        <taxon>Philodinida</taxon>
        <taxon>Philodinidae</taxon>
        <taxon>Rotaria</taxon>
    </lineage>
</organism>
<dbReference type="InterPro" id="IPR011009">
    <property type="entry name" value="Kinase-like_dom_sf"/>
</dbReference>
<gene>
    <name evidence="1" type="ORF">SMN809_LOCUS86842</name>
</gene>
<reference evidence="1" key="1">
    <citation type="submission" date="2021-02" db="EMBL/GenBank/DDBJ databases">
        <authorList>
            <person name="Nowell W R."/>
        </authorList>
    </citation>
    <scope>NUCLEOTIDE SEQUENCE</scope>
</reference>
<name>A0A8S3KJG3_9BILA</name>
<accession>A0A8S3KJG3</accession>
<protein>
    <submittedName>
        <fullName evidence="1">Uncharacterized protein</fullName>
    </submittedName>
</protein>
<dbReference type="Proteomes" id="UP000676336">
    <property type="component" value="Unassembled WGS sequence"/>
</dbReference>
<dbReference type="Gene3D" id="1.10.510.10">
    <property type="entry name" value="Transferase(Phosphotransferase) domain 1"/>
    <property type="match status" value="1"/>
</dbReference>
<feature type="non-terminal residue" evidence="1">
    <location>
        <position position="47"/>
    </location>
</feature>
<dbReference type="EMBL" id="CAJOBI010373276">
    <property type="protein sequence ID" value="CAF5229922.1"/>
    <property type="molecule type" value="Genomic_DNA"/>
</dbReference>
<dbReference type="AlphaFoldDB" id="A0A8S3KJG3"/>
<evidence type="ECO:0000313" key="2">
    <source>
        <dbReference type="Proteomes" id="UP000676336"/>
    </source>
</evidence>
<proteinExistence type="predicted"/>
<comment type="caution">
    <text evidence="1">The sequence shown here is derived from an EMBL/GenBank/DDBJ whole genome shotgun (WGS) entry which is preliminary data.</text>
</comment>
<evidence type="ECO:0000313" key="1">
    <source>
        <dbReference type="EMBL" id="CAF5229922.1"/>
    </source>
</evidence>
<sequence length="47" mass="5166">MAELILHKPLFPGNDVIEQLNKIIDLLGTPNETTLNEICSIGQCKTS</sequence>
<dbReference type="SUPFAM" id="SSF56112">
    <property type="entry name" value="Protein kinase-like (PK-like)"/>
    <property type="match status" value="1"/>
</dbReference>